<evidence type="ECO:0000256" key="6">
    <source>
        <dbReference type="SAM" id="MobiDB-lite"/>
    </source>
</evidence>
<proteinExistence type="inferred from homology"/>
<gene>
    <name evidence="5 7" type="primary">rpmA</name>
    <name evidence="7" type="ORF">OHJ16_07890</name>
</gene>
<evidence type="ECO:0000256" key="3">
    <source>
        <dbReference type="ARBA" id="ARBA00023274"/>
    </source>
</evidence>
<keyword evidence="3 5" id="KW-0687">Ribonucleoprotein</keyword>
<name>A0ABT4I8A6_9ACTO</name>
<dbReference type="PANTHER" id="PTHR15893">
    <property type="entry name" value="RIBOSOMAL PROTEIN L27"/>
    <property type="match status" value="1"/>
</dbReference>
<dbReference type="PRINTS" id="PR00063">
    <property type="entry name" value="RIBOSOMALL27"/>
</dbReference>
<dbReference type="PROSITE" id="PS00831">
    <property type="entry name" value="RIBOSOMAL_L27"/>
    <property type="match status" value="1"/>
</dbReference>
<dbReference type="PANTHER" id="PTHR15893:SF0">
    <property type="entry name" value="LARGE RIBOSOMAL SUBUNIT PROTEIN BL27M"/>
    <property type="match status" value="1"/>
</dbReference>
<dbReference type="RefSeq" id="WP_043558350.1">
    <property type="nucleotide sequence ID" value="NZ_CP124548.1"/>
</dbReference>
<organism evidence="7 8">
    <name type="scientific">Actinomyces israelii</name>
    <dbReference type="NCBI Taxonomy" id="1659"/>
    <lineage>
        <taxon>Bacteria</taxon>
        <taxon>Bacillati</taxon>
        <taxon>Actinomycetota</taxon>
        <taxon>Actinomycetes</taxon>
        <taxon>Actinomycetales</taxon>
        <taxon>Actinomycetaceae</taxon>
        <taxon>Actinomyces</taxon>
    </lineage>
</organism>
<comment type="similarity">
    <text evidence="1 5">Belongs to the bacterial ribosomal protein bL27 family.</text>
</comment>
<evidence type="ECO:0000313" key="7">
    <source>
        <dbReference type="EMBL" id="MCZ0857965.1"/>
    </source>
</evidence>
<sequence length="85" mass="9238">MAHKKGLGSSRNGRDSNAQRLGVKRFGGQLVKAGEILVRQRGTHFHPGKNVGRGNDDTLFAKAAGHVQFGTHRDRRVVNVVLPEA</sequence>
<dbReference type="Proteomes" id="UP001072034">
    <property type="component" value="Unassembled WGS sequence"/>
</dbReference>
<dbReference type="Gene3D" id="2.40.50.100">
    <property type="match status" value="1"/>
</dbReference>
<comment type="caution">
    <text evidence="7">The sequence shown here is derived from an EMBL/GenBank/DDBJ whole genome shotgun (WGS) entry which is preliminary data.</text>
</comment>
<accession>A0ABT4I8A6</accession>
<dbReference type="SUPFAM" id="SSF110324">
    <property type="entry name" value="Ribosomal L27 protein-like"/>
    <property type="match status" value="1"/>
</dbReference>
<evidence type="ECO:0000256" key="2">
    <source>
        <dbReference type="ARBA" id="ARBA00022980"/>
    </source>
</evidence>
<feature type="compositionally biased region" description="Polar residues" evidence="6">
    <location>
        <begin position="9"/>
        <end position="19"/>
    </location>
</feature>
<keyword evidence="2 5" id="KW-0689">Ribosomal protein</keyword>
<dbReference type="Pfam" id="PF01016">
    <property type="entry name" value="Ribosomal_L27"/>
    <property type="match status" value="1"/>
</dbReference>
<dbReference type="HAMAP" id="MF_00539">
    <property type="entry name" value="Ribosomal_bL27"/>
    <property type="match status" value="1"/>
</dbReference>
<dbReference type="InterPro" id="IPR018261">
    <property type="entry name" value="Ribosomal_bL27_CS"/>
</dbReference>
<evidence type="ECO:0000256" key="4">
    <source>
        <dbReference type="ARBA" id="ARBA00035175"/>
    </source>
</evidence>
<feature type="region of interest" description="Disordered" evidence="6">
    <location>
        <begin position="1"/>
        <end position="21"/>
    </location>
</feature>
<dbReference type="GO" id="GO:0005840">
    <property type="term" value="C:ribosome"/>
    <property type="evidence" value="ECO:0007669"/>
    <property type="project" value="UniProtKB-KW"/>
</dbReference>
<dbReference type="EMBL" id="JAPTMY010000015">
    <property type="protein sequence ID" value="MCZ0857965.1"/>
    <property type="molecule type" value="Genomic_DNA"/>
</dbReference>
<keyword evidence="8" id="KW-1185">Reference proteome</keyword>
<evidence type="ECO:0000313" key="8">
    <source>
        <dbReference type="Proteomes" id="UP001072034"/>
    </source>
</evidence>
<evidence type="ECO:0000256" key="5">
    <source>
        <dbReference type="HAMAP-Rule" id="MF_00539"/>
    </source>
</evidence>
<reference evidence="7" key="1">
    <citation type="submission" date="2022-10" db="EMBL/GenBank/DDBJ databases">
        <title>Genome sequence of Actinomyces israelii ATCC 10048.</title>
        <authorList>
            <person name="Watt R.M."/>
            <person name="Tong W.M."/>
        </authorList>
    </citation>
    <scope>NUCLEOTIDE SEQUENCE</scope>
    <source>
        <strain evidence="7">ATCC 10048</strain>
    </source>
</reference>
<dbReference type="InterPro" id="IPR001684">
    <property type="entry name" value="Ribosomal_bL27"/>
</dbReference>
<evidence type="ECO:0000256" key="1">
    <source>
        <dbReference type="ARBA" id="ARBA00010797"/>
    </source>
</evidence>
<dbReference type="NCBIfam" id="TIGR00062">
    <property type="entry name" value="L27"/>
    <property type="match status" value="1"/>
</dbReference>
<protein>
    <recommendedName>
        <fullName evidence="4 5">Large ribosomal subunit protein bL27</fullName>
    </recommendedName>
</protein>